<keyword evidence="3 6" id="KW-0862">Zinc</keyword>
<dbReference type="Proteomes" id="UP001595722">
    <property type="component" value="Unassembled WGS sequence"/>
</dbReference>
<comment type="caution">
    <text evidence="8">The sequence shown here is derived from an EMBL/GenBank/DDBJ whole genome shotgun (WGS) entry which is preliminary data.</text>
</comment>
<comment type="pathway">
    <text evidence="6">Amino-acid biosynthesis; L-methionine biosynthesis via salvage pathway; L-methionine from S-methyl-5-thio-alpha-D-ribose 1-phosphate: step 2/6.</text>
</comment>
<organism evidence="8 9">
    <name type="scientific">Bacterioplanoides pacificum</name>
    <dbReference type="NCBI Taxonomy" id="1171596"/>
    <lineage>
        <taxon>Bacteria</taxon>
        <taxon>Pseudomonadati</taxon>
        <taxon>Pseudomonadota</taxon>
        <taxon>Gammaproteobacteria</taxon>
        <taxon>Oceanospirillales</taxon>
        <taxon>Oceanospirillaceae</taxon>
        <taxon>Bacterioplanoides</taxon>
    </lineage>
</organism>
<proteinExistence type="inferred from homology"/>
<dbReference type="NCBIfam" id="NF006672">
    <property type="entry name" value="PRK09220.1"/>
    <property type="match status" value="1"/>
</dbReference>
<feature type="domain" description="Class II aldolase/adducin N-terminal" evidence="7">
    <location>
        <begin position="16"/>
        <end position="209"/>
    </location>
</feature>
<evidence type="ECO:0000313" key="8">
    <source>
        <dbReference type="EMBL" id="MFC3678557.1"/>
    </source>
</evidence>
<dbReference type="InterPro" id="IPR036409">
    <property type="entry name" value="Aldolase_II/adducin_N_sf"/>
</dbReference>
<dbReference type="NCBIfam" id="TIGR03328">
    <property type="entry name" value="salvage_mtnB"/>
    <property type="match status" value="1"/>
</dbReference>
<evidence type="ECO:0000256" key="6">
    <source>
        <dbReference type="HAMAP-Rule" id="MF_01677"/>
    </source>
</evidence>
<dbReference type="GO" id="GO:0046570">
    <property type="term" value="F:methylthioribulose 1-phosphate dehydratase activity"/>
    <property type="evidence" value="ECO:0007669"/>
    <property type="project" value="UniProtKB-EC"/>
</dbReference>
<name>A0ABV7VN77_9GAMM</name>
<dbReference type="SUPFAM" id="SSF53639">
    <property type="entry name" value="AraD/HMP-PK domain-like"/>
    <property type="match status" value="1"/>
</dbReference>
<keyword evidence="1 6" id="KW-0028">Amino-acid biosynthesis</keyword>
<evidence type="ECO:0000313" key="9">
    <source>
        <dbReference type="Proteomes" id="UP001595722"/>
    </source>
</evidence>
<comment type="cofactor">
    <cofactor evidence="6">
        <name>Zn(2+)</name>
        <dbReference type="ChEBI" id="CHEBI:29105"/>
    </cofactor>
    <text evidence="6">Binds 1 zinc ion per subunit.</text>
</comment>
<dbReference type="RefSeq" id="WP_376864109.1">
    <property type="nucleotide sequence ID" value="NZ_JBHRYB010000001.1"/>
</dbReference>
<comment type="catalytic activity">
    <reaction evidence="6">
        <text>5-(methylsulfanyl)-D-ribulose 1-phosphate = 5-methylsulfanyl-2,3-dioxopentyl phosphate + H2O</text>
        <dbReference type="Rhea" id="RHEA:15549"/>
        <dbReference type="ChEBI" id="CHEBI:15377"/>
        <dbReference type="ChEBI" id="CHEBI:58548"/>
        <dbReference type="ChEBI" id="CHEBI:58828"/>
        <dbReference type="EC" id="4.2.1.109"/>
    </reaction>
</comment>
<dbReference type="InterPro" id="IPR017714">
    <property type="entry name" value="MethylthioRu-1-P_deHdtase_MtnB"/>
</dbReference>
<evidence type="ECO:0000256" key="4">
    <source>
        <dbReference type="ARBA" id="ARBA00023167"/>
    </source>
</evidence>
<evidence type="ECO:0000256" key="5">
    <source>
        <dbReference type="ARBA" id="ARBA00023239"/>
    </source>
</evidence>
<dbReference type="PANTHER" id="PTHR10640">
    <property type="entry name" value="METHYLTHIORIBULOSE-1-PHOSPHATE DEHYDRATASE"/>
    <property type="match status" value="1"/>
</dbReference>
<dbReference type="HAMAP" id="MF_01677">
    <property type="entry name" value="Salvage_MtnB"/>
    <property type="match status" value="1"/>
</dbReference>
<evidence type="ECO:0000256" key="3">
    <source>
        <dbReference type="ARBA" id="ARBA00022833"/>
    </source>
</evidence>
<keyword evidence="4 6" id="KW-0486">Methionine biosynthesis</keyword>
<feature type="binding site" evidence="6">
    <location>
        <position position="107"/>
    </location>
    <ligand>
        <name>Zn(2+)</name>
        <dbReference type="ChEBI" id="CHEBI:29105"/>
    </ligand>
</feature>
<dbReference type="Pfam" id="PF00596">
    <property type="entry name" value="Aldolase_II"/>
    <property type="match status" value="1"/>
</dbReference>
<evidence type="ECO:0000256" key="2">
    <source>
        <dbReference type="ARBA" id="ARBA00022723"/>
    </source>
</evidence>
<sequence length="223" mass="25027">MTQFAYDINDFNLAATELCRYGRTLYQRDWSPATSSNYSIRLNDHCCALTSSGKHKGELTADDILVVDLDGQPLPHPQHKVDARPSAETLLHTQLYRRDPAIGAVLHTHSATAVVLSQLWPEDVLTLQGWELQKAFAGETSHEHPVAIPLFANDQNIDRLATAVEQRMAQQGQGHAYLIRGHGVYTWGKNISECFRHLEALEHLLGYQLQLLQLQQPIGTNNK</sequence>
<accession>A0ABV7VN77</accession>
<keyword evidence="5 6" id="KW-0456">Lyase</keyword>
<feature type="binding site" evidence="6">
    <location>
        <position position="109"/>
    </location>
    <ligand>
        <name>Zn(2+)</name>
        <dbReference type="ChEBI" id="CHEBI:29105"/>
    </ligand>
</feature>
<dbReference type="PANTHER" id="PTHR10640:SF7">
    <property type="entry name" value="METHYLTHIORIBULOSE-1-PHOSPHATE DEHYDRATASE"/>
    <property type="match status" value="1"/>
</dbReference>
<comment type="similarity">
    <text evidence="6">Belongs to the aldolase class II family. MtnB subfamily.</text>
</comment>
<dbReference type="SMART" id="SM01007">
    <property type="entry name" value="Aldolase_II"/>
    <property type="match status" value="1"/>
</dbReference>
<keyword evidence="9" id="KW-1185">Reference proteome</keyword>
<gene>
    <name evidence="6" type="primary">mtnB</name>
    <name evidence="8" type="ORF">ACFOMG_00345</name>
</gene>
<dbReference type="InterPro" id="IPR001303">
    <property type="entry name" value="Aldolase_II/adducin_N"/>
</dbReference>
<dbReference type="EMBL" id="JBHRYB010000001">
    <property type="protein sequence ID" value="MFC3678557.1"/>
    <property type="molecule type" value="Genomic_DNA"/>
</dbReference>
<dbReference type="Gene3D" id="3.40.225.10">
    <property type="entry name" value="Class II aldolase/adducin N-terminal domain"/>
    <property type="match status" value="1"/>
</dbReference>
<reference evidence="9" key="1">
    <citation type="journal article" date="2019" name="Int. J. Syst. Evol. Microbiol.">
        <title>The Global Catalogue of Microorganisms (GCM) 10K type strain sequencing project: providing services to taxonomists for standard genome sequencing and annotation.</title>
        <authorList>
            <consortium name="The Broad Institute Genomics Platform"/>
            <consortium name="The Broad Institute Genome Sequencing Center for Infectious Disease"/>
            <person name="Wu L."/>
            <person name="Ma J."/>
        </authorList>
    </citation>
    <scope>NUCLEOTIDE SEQUENCE [LARGE SCALE GENOMIC DNA]</scope>
    <source>
        <strain evidence="9">KCTC 42424</strain>
    </source>
</reference>
<evidence type="ECO:0000259" key="7">
    <source>
        <dbReference type="SMART" id="SM01007"/>
    </source>
</evidence>
<comment type="function">
    <text evidence="6">Catalyzes the dehydration of methylthioribulose-1-phosphate (MTRu-1-P) into 2,3-diketo-5-methylthiopentyl-1-phosphate (DK-MTP-1-P).</text>
</comment>
<keyword evidence="2 6" id="KW-0479">Metal-binding</keyword>
<evidence type="ECO:0000256" key="1">
    <source>
        <dbReference type="ARBA" id="ARBA00022605"/>
    </source>
</evidence>
<dbReference type="EC" id="4.2.1.109" evidence="6"/>
<protein>
    <recommendedName>
        <fullName evidence="6">Methylthioribulose-1-phosphate dehydratase</fullName>
        <shortName evidence="6">MTRu-1-P dehydratase</shortName>
        <ecNumber evidence="6">4.2.1.109</ecNumber>
    </recommendedName>
</protein>